<keyword evidence="13" id="KW-1185">Reference proteome</keyword>
<dbReference type="Proteomes" id="UP000001554">
    <property type="component" value="Chromosome 6"/>
</dbReference>
<keyword evidence="4 9" id="KW-0297">G-protein coupled receptor</keyword>
<dbReference type="PRINTS" id="PR00237">
    <property type="entry name" value="GPCRRHODOPSN"/>
</dbReference>
<evidence type="ECO:0000259" key="11">
    <source>
        <dbReference type="PROSITE" id="PS50262"/>
    </source>
</evidence>
<dbReference type="PRINTS" id="PR00663">
    <property type="entry name" value="GALANINR"/>
</dbReference>
<accession>C3YFM9</accession>
<dbReference type="InterPro" id="IPR017452">
    <property type="entry name" value="GPCR_Rhodpsn_7TM"/>
</dbReference>
<dbReference type="FunFam" id="1.20.1070.10:FF:000799">
    <property type="entry name" value="Uncharacterized protein"/>
    <property type="match status" value="1"/>
</dbReference>
<evidence type="ECO:0000256" key="8">
    <source>
        <dbReference type="ARBA" id="ARBA00023224"/>
    </source>
</evidence>
<feature type="transmembrane region" description="Helical" evidence="10">
    <location>
        <begin position="237"/>
        <end position="261"/>
    </location>
</feature>
<name>C3YFM9_BRAFL</name>
<keyword evidence="3 10" id="KW-1133">Transmembrane helix</keyword>
<dbReference type="SMART" id="SM01381">
    <property type="entry name" value="7TM_GPCR_Srsx"/>
    <property type="match status" value="1"/>
</dbReference>
<feature type="transmembrane region" description="Helical" evidence="10">
    <location>
        <begin position="70"/>
        <end position="95"/>
    </location>
</feature>
<feature type="transmembrane region" description="Helical" evidence="10">
    <location>
        <begin position="319"/>
        <end position="342"/>
    </location>
</feature>
<reference evidence="14" key="3">
    <citation type="submission" date="2025-04" db="UniProtKB">
        <authorList>
            <consortium name="RefSeq"/>
        </authorList>
    </citation>
    <scope>IDENTIFICATION</scope>
    <source>
        <strain evidence="14">S238N-H82</strain>
        <tissue evidence="14">Testes</tissue>
    </source>
</reference>
<dbReference type="GO" id="GO:0008528">
    <property type="term" value="F:G protein-coupled peptide receptor activity"/>
    <property type="evidence" value="ECO:0000318"/>
    <property type="project" value="GO_Central"/>
</dbReference>
<evidence type="ECO:0000256" key="9">
    <source>
        <dbReference type="RuleBase" id="RU000688"/>
    </source>
</evidence>
<keyword evidence="7 9" id="KW-0675">Receptor</keyword>
<feature type="transmembrane region" description="Helical" evidence="10">
    <location>
        <begin position="185"/>
        <end position="203"/>
    </location>
</feature>
<gene>
    <name evidence="14" type="primary">LOC118417879</name>
    <name evidence="12" type="ORF">BRAFLDRAFT_92625</name>
</gene>
<sequence>MPGGWQFVKRRSTSSLSVSYGPRVAMCLQGVDMDEEPGTGSGFVELFGNATANDTILDPHGSPPLPPESIVIPVIFAFIFCIGVVGNALVIVVLLRTGRELENTTNIFILNLSIADLLFIVFCVPFQAAVFTLPEWIFGLFMCKLVHFFQKATMLASAFNLMSMSVDRYMAIVHPVDSIDVRKPGLAWAVELVIWLLAMGASAPQLVYFKVIDGQDHNEIGDFCVEEWDDLEAQRPAYLVALFVLGYIVPLVIIASCYYLVVRQLNGMSKHSQANRAKRKVTKMLIVVVVVFGMCWLPHHILNMWVIFGNFPFTPPTYAFNLLAMCLAYVNSCVNPIIYAFLSSEFRHGVGELACR</sequence>
<dbReference type="InterPro" id="IPR000276">
    <property type="entry name" value="GPCR_Rhodpsn"/>
</dbReference>
<evidence type="ECO:0000256" key="4">
    <source>
        <dbReference type="ARBA" id="ARBA00023040"/>
    </source>
</evidence>
<evidence type="ECO:0000313" key="12">
    <source>
        <dbReference type="EMBL" id="EEN60992.1"/>
    </source>
</evidence>
<feature type="transmembrane region" description="Helical" evidence="10">
    <location>
        <begin position="136"/>
        <end position="164"/>
    </location>
</feature>
<proteinExistence type="inferred from homology"/>
<keyword evidence="6" id="KW-1015">Disulfide bond</keyword>
<reference evidence="12" key="1">
    <citation type="journal article" date="2008" name="Nature">
        <title>The amphioxus genome and the evolution of the chordate karyotype.</title>
        <authorList>
            <consortium name="US DOE Joint Genome Institute (JGI-PGF)"/>
            <person name="Putnam N.H."/>
            <person name="Butts T."/>
            <person name="Ferrier D.E.K."/>
            <person name="Furlong R.F."/>
            <person name="Hellsten U."/>
            <person name="Kawashima T."/>
            <person name="Robinson-Rechavi M."/>
            <person name="Shoguchi E."/>
            <person name="Terry A."/>
            <person name="Yu J.-K."/>
            <person name="Benito-Gutierrez E.L."/>
            <person name="Dubchak I."/>
            <person name="Garcia-Fernandez J."/>
            <person name="Gibson-Brown J.J."/>
            <person name="Grigoriev I.V."/>
            <person name="Horton A.C."/>
            <person name="de Jong P.J."/>
            <person name="Jurka J."/>
            <person name="Kapitonov V.V."/>
            <person name="Kohara Y."/>
            <person name="Kuroki Y."/>
            <person name="Lindquist E."/>
            <person name="Lucas S."/>
            <person name="Osoegawa K."/>
            <person name="Pennacchio L.A."/>
            <person name="Salamov A.A."/>
            <person name="Satou Y."/>
            <person name="Sauka-Spengler T."/>
            <person name="Schmutz J."/>
            <person name="Shin-I T."/>
            <person name="Toyoda A."/>
            <person name="Bronner-Fraser M."/>
            <person name="Fujiyama A."/>
            <person name="Holland L.Z."/>
            <person name="Holland P.W.H."/>
            <person name="Satoh N."/>
            <person name="Rokhsar D.S."/>
        </authorList>
    </citation>
    <scope>NUCLEOTIDE SEQUENCE [LARGE SCALE GENOMIC DNA]</scope>
    <source>
        <strain evidence="12">S238N-H82</strain>
        <tissue evidence="12">Testes</tissue>
    </source>
</reference>
<evidence type="ECO:0000256" key="6">
    <source>
        <dbReference type="ARBA" id="ARBA00023157"/>
    </source>
</evidence>
<evidence type="ECO:0000256" key="2">
    <source>
        <dbReference type="ARBA" id="ARBA00022692"/>
    </source>
</evidence>
<dbReference type="SUPFAM" id="SSF81321">
    <property type="entry name" value="Family A G protein-coupled receptor-like"/>
    <property type="match status" value="1"/>
</dbReference>
<organism>
    <name type="scientific">Branchiostoma floridae</name>
    <name type="common">Florida lancelet</name>
    <name type="synonym">Amphioxus</name>
    <dbReference type="NCBI Taxonomy" id="7739"/>
    <lineage>
        <taxon>Eukaryota</taxon>
        <taxon>Metazoa</taxon>
        <taxon>Chordata</taxon>
        <taxon>Cephalochordata</taxon>
        <taxon>Leptocardii</taxon>
        <taxon>Amphioxiformes</taxon>
        <taxon>Branchiostomatidae</taxon>
        <taxon>Branchiostoma</taxon>
    </lineage>
</organism>
<dbReference type="GO" id="GO:0007218">
    <property type="term" value="P:neuropeptide signaling pathway"/>
    <property type="evidence" value="ECO:0000318"/>
    <property type="project" value="GO_Central"/>
</dbReference>
<dbReference type="PANTHER" id="PTHR45695:SF34">
    <property type="entry name" value="GALANIN RECEPTOR 2B-LIKE"/>
    <property type="match status" value="1"/>
</dbReference>
<evidence type="ECO:0000256" key="5">
    <source>
        <dbReference type="ARBA" id="ARBA00023136"/>
    </source>
</evidence>
<evidence type="ECO:0000313" key="13">
    <source>
        <dbReference type="Proteomes" id="UP000001554"/>
    </source>
</evidence>
<evidence type="ECO:0000256" key="7">
    <source>
        <dbReference type="ARBA" id="ARBA00023170"/>
    </source>
</evidence>
<dbReference type="EMBL" id="GG666509">
    <property type="protein sequence ID" value="EEN60992.1"/>
    <property type="molecule type" value="Genomic_DNA"/>
</dbReference>
<dbReference type="Gene3D" id="1.20.1070.10">
    <property type="entry name" value="Rhodopsin 7-helix transmembrane proteins"/>
    <property type="match status" value="1"/>
</dbReference>
<keyword evidence="5 10" id="KW-0472">Membrane</keyword>
<feature type="transmembrane region" description="Helical" evidence="10">
    <location>
        <begin position="107"/>
        <end position="130"/>
    </location>
</feature>
<dbReference type="PROSITE" id="PS00237">
    <property type="entry name" value="G_PROTEIN_RECEP_F1_1"/>
    <property type="match status" value="1"/>
</dbReference>
<dbReference type="KEGG" id="bfo:118417879"/>
<evidence type="ECO:0000256" key="1">
    <source>
        <dbReference type="ARBA" id="ARBA00004141"/>
    </source>
</evidence>
<dbReference type="GeneID" id="118417879"/>
<dbReference type="PROSITE" id="PS50262">
    <property type="entry name" value="G_PROTEIN_RECEP_F1_2"/>
    <property type="match status" value="1"/>
</dbReference>
<dbReference type="RefSeq" id="XP_035679523.1">
    <property type="nucleotide sequence ID" value="XM_035823630.1"/>
</dbReference>
<dbReference type="AlphaFoldDB" id="C3YFM9"/>
<dbReference type="OrthoDB" id="10049706at2759"/>
<evidence type="ECO:0000256" key="3">
    <source>
        <dbReference type="ARBA" id="ARBA00022989"/>
    </source>
</evidence>
<feature type="transmembrane region" description="Helical" evidence="10">
    <location>
        <begin position="281"/>
        <end position="299"/>
    </location>
</feature>
<protein>
    <submittedName>
        <fullName evidence="14">Galanin receptor 2b-like</fullName>
    </submittedName>
</protein>
<comment type="subcellular location">
    <subcellularLocation>
        <location evidence="1">Membrane</location>
        <topology evidence="1">Multi-pass membrane protein</topology>
    </subcellularLocation>
</comment>
<feature type="domain" description="G-protein coupled receptors family 1 profile" evidence="11">
    <location>
        <begin position="86"/>
        <end position="339"/>
    </location>
</feature>
<dbReference type="InParanoid" id="C3YFM9"/>
<reference evidence="13" key="2">
    <citation type="journal article" date="2020" name="Nat. Ecol. Evol.">
        <title>Deeply conserved synteny resolves early events in vertebrate evolution.</title>
        <authorList>
            <person name="Simakov O."/>
            <person name="Marletaz F."/>
            <person name="Yue J.X."/>
            <person name="O'Connell B."/>
            <person name="Jenkins J."/>
            <person name="Brandt A."/>
            <person name="Calef R."/>
            <person name="Tung C.H."/>
            <person name="Huang T.K."/>
            <person name="Schmutz J."/>
            <person name="Satoh N."/>
            <person name="Yu J.K."/>
            <person name="Putnam N.H."/>
            <person name="Green R.E."/>
            <person name="Rokhsar D.S."/>
        </authorList>
    </citation>
    <scope>NUCLEOTIDE SEQUENCE [LARGE SCALE GENOMIC DNA]</scope>
    <source>
        <strain evidence="13">S238N-H82</strain>
    </source>
</reference>
<dbReference type="STRING" id="7739.C3YFM9"/>
<dbReference type="eggNOG" id="KOG3656">
    <property type="taxonomic scope" value="Eukaryota"/>
</dbReference>
<evidence type="ECO:0000313" key="14">
    <source>
        <dbReference type="RefSeq" id="XP_035679523.1"/>
    </source>
</evidence>
<comment type="similarity">
    <text evidence="9">Belongs to the G-protein coupled receptor 1 family.</text>
</comment>
<evidence type="ECO:0000256" key="10">
    <source>
        <dbReference type="SAM" id="Phobius"/>
    </source>
</evidence>
<dbReference type="OMA" id="AVELVIW"/>
<dbReference type="Pfam" id="PF00001">
    <property type="entry name" value="7tm_1"/>
    <property type="match status" value="1"/>
</dbReference>
<dbReference type="InterPro" id="IPR000405">
    <property type="entry name" value="Galanin_rcpt"/>
</dbReference>
<keyword evidence="2 9" id="KW-0812">Transmembrane</keyword>
<dbReference type="PANTHER" id="PTHR45695">
    <property type="entry name" value="LEUCOKININ RECEPTOR-RELATED"/>
    <property type="match status" value="1"/>
</dbReference>
<keyword evidence="8 9" id="KW-0807">Transducer</keyword>
<dbReference type="GO" id="GO:0005886">
    <property type="term" value="C:plasma membrane"/>
    <property type="evidence" value="ECO:0000318"/>
    <property type="project" value="GO_Central"/>
</dbReference>